<dbReference type="Proteomes" id="UP000789706">
    <property type="component" value="Unassembled WGS sequence"/>
</dbReference>
<evidence type="ECO:0000313" key="1">
    <source>
        <dbReference type="EMBL" id="CAG8528160.1"/>
    </source>
</evidence>
<name>A0A9N9AGE9_9GLOM</name>
<dbReference type="EMBL" id="CAJVPK010000579">
    <property type="protein sequence ID" value="CAG8528160.1"/>
    <property type="molecule type" value="Genomic_DNA"/>
</dbReference>
<sequence>MSGHLVKEITEKKLYEEIERILKMRNKSVLNNSIIRKLEAILQSDYSVITSKIIVETEVEDNENNRGCKDIHCRMYFTVLRAFRNSFPDIKYEWIEKYVRSIKDATEMLDIEISGQPFNSTKKRTVRDAKKLLLIPVCQTILIVQLKMQNNIEHIAFKQLVIAENNGEDLRE</sequence>
<accession>A0A9N9AGE9</accession>
<organism evidence="1 2">
    <name type="scientific">Diversispora eburnea</name>
    <dbReference type="NCBI Taxonomy" id="1213867"/>
    <lineage>
        <taxon>Eukaryota</taxon>
        <taxon>Fungi</taxon>
        <taxon>Fungi incertae sedis</taxon>
        <taxon>Mucoromycota</taxon>
        <taxon>Glomeromycotina</taxon>
        <taxon>Glomeromycetes</taxon>
        <taxon>Diversisporales</taxon>
        <taxon>Diversisporaceae</taxon>
        <taxon>Diversispora</taxon>
    </lineage>
</organism>
<comment type="caution">
    <text evidence="1">The sequence shown here is derived from an EMBL/GenBank/DDBJ whole genome shotgun (WGS) entry which is preliminary data.</text>
</comment>
<dbReference type="AlphaFoldDB" id="A0A9N9AGE9"/>
<proteinExistence type="predicted"/>
<gene>
    <name evidence="1" type="ORF">DEBURN_LOCUS6005</name>
</gene>
<keyword evidence="2" id="KW-1185">Reference proteome</keyword>
<reference evidence="1" key="1">
    <citation type="submission" date="2021-06" db="EMBL/GenBank/DDBJ databases">
        <authorList>
            <person name="Kallberg Y."/>
            <person name="Tangrot J."/>
            <person name="Rosling A."/>
        </authorList>
    </citation>
    <scope>NUCLEOTIDE SEQUENCE</scope>
    <source>
        <strain evidence="1">AZ414A</strain>
    </source>
</reference>
<protein>
    <submittedName>
        <fullName evidence="1">5364_t:CDS:1</fullName>
    </submittedName>
</protein>
<evidence type="ECO:0000313" key="2">
    <source>
        <dbReference type="Proteomes" id="UP000789706"/>
    </source>
</evidence>